<evidence type="ECO:0000313" key="2">
    <source>
        <dbReference type="Proteomes" id="UP000066284"/>
    </source>
</evidence>
<keyword evidence="2" id="KW-1185">Reference proteome</keyword>
<proteinExistence type="predicted"/>
<sequence>MVSILARPFERALRQRELIMALLYG</sequence>
<dbReference type="EMBL" id="LN885086">
    <property type="protein sequence ID" value="CUQ67557.1"/>
    <property type="molecule type" value="Genomic_DNA"/>
</dbReference>
<dbReference type="AlphaFoldDB" id="A0A0S4KU27"/>
<reference evidence="2" key="1">
    <citation type="submission" date="2015-09" db="EMBL/GenBank/DDBJ databases">
        <authorList>
            <person name="Daims H."/>
        </authorList>
    </citation>
    <scope>NUCLEOTIDE SEQUENCE [LARGE SCALE GENOMIC DNA]</scope>
</reference>
<organism evidence="1 2">
    <name type="scientific">Candidatus Nitrospira inopinata</name>
    <dbReference type="NCBI Taxonomy" id="1715989"/>
    <lineage>
        <taxon>Bacteria</taxon>
        <taxon>Pseudomonadati</taxon>
        <taxon>Nitrospirota</taxon>
        <taxon>Nitrospiria</taxon>
        <taxon>Nitrospirales</taxon>
        <taxon>Nitrospiraceae</taxon>
        <taxon>Nitrospira</taxon>
    </lineage>
</organism>
<name>A0A0S4KU27_9BACT</name>
<gene>
    <name evidence="1" type="ORF">NITINOP_2585</name>
</gene>
<dbReference type="Proteomes" id="UP000066284">
    <property type="component" value="Chromosome 1"/>
</dbReference>
<dbReference type="KEGG" id="nio:NITINOP_2585"/>
<protein>
    <submittedName>
        <fullName evidence="1">Uncharacterized protein</fullName>
    </submittedName>
</protein>
<evidence type="ECO:0000313" key="1">
    <source>
        <dbReference type="EMBL" id="CUQ67557.1"/>
    </source>
</evidence>
<accession>A0A0S4KU27</accession>